<dbReference type="InterPro" id="IPR000983">
    <property type="entry name" value="Bac_GSPG_pilin"/>
</dbReference>
<organism evidence="7 8">
    <name type="scientific">Fusobacterium ulcerans</name>
    <dbReference type="NCBI Taxonomy" id="861"/>
    <lineage>
        <taxon>Bacteria</taxon>
        <taxon>Fusobacteriati</taxon>
        <taxon>Fusobacteriota</taxon>
        <taxon>Fusobacteriia</taxon>
        <taxon>Fusobacteriales</taxon>
        <taxon>Fusobacteriaceae</taxon>
        <taxon>Fusobacterium</taxon>
    </lineage>
</organism>
<comment type="subcellular location">
    <subcellularLocation>
        <location evidence="1">Membrane</location>
        <topology evidence="1">Single-pass membrane protein</topology>
    </subcellularLocation>
</comment>
<evidence type="ECO:0000313" key="7">
    <source>
        <dbReference type="EMBL" id="SQJ13529.1"/>
    </source>
</evidence>
<dbReference type="RefSeq" id="WP_005979537.1">
    <property type="nucleotide sequence ID" value="NZ_BAABXY010000001.1"/>
</dbReference>
<evidence type="ECO:0000256" key="2">
    <source>
        <dbReference type="ARBA" id="ARBA00022481"/>
    </source>
</evidence>
<evidence type="ECO:0000256" key="3">
    <source>
        <dbReference type="ARBA" id="ARBA00022692"/>
    </source>
</evidence>
<feature type="transmembrane region" description="Helical" evidence="6">
    <location>
        <begin position="6"/>
        <end position="25"/>
    </location>
</feature>
<keyword evidence="2" id="KW-0488">Methylation</keyword>
<dbReference type="AlphaFoldDB" id="A0AAX1TN96"/>
<keyword evidence="5 6" id="KW-0472">Membrane</keyword>
<dbReference type="Pfam" id="PF07963">
    <property type="entry name" value="N_methyl"/>
    <property type="match status" value="1"/>
</dbReference>
<dbReference type="GO" id="GO:0015627">
    <property type="term" value="C:type II protein secretion system complex"/>
    <property type="evidence" value="ECO:0007669"/>
    <property type="project" value="InterPro"/>
</dbReference>
<dbReference type="PANTHER" id="PTHR30093:SF44">
    <property type="entry name" value="TYPE II SECRETION SYSTEM CORE PROTEIN G"/>
    <property type="match status" value="1"/>
</dbReference>
<sequence>MKNGGFTLIELIIAVALVGILSSLVTPKVRVQLAKGRDTKAVSYLGAMRTAAELYYIEKGEALTTTVEPSEADDKKAIENLLPYLDPKAEVILREGKIQIGGSRKDEKGKITFGGEMKFTFKSPYHDEIAKRGDGVYIWFAPTEEQVYDVQGNKWIEY</sequence>
<gene>
    <name evidence="7" type="ORF">NCTC12112_02855</name>
</gene>
<dbReference type="InterPro" id="IPR045584">
    <property type="entry name" value="Pilin-like"/>
</dbReference>
<accession>A0AAX1TN96</accession>
<dbReference type="InterPro" id="IPR012902">
    <property type="entry name" value="N_methyl_site"/>
</dbReference>
<keyword evidence="3 6" id="KW-0812">Transmembrane</keyword>
<evidence type="ECO:0000256" key="1">
    <source>
        <dbReference type="ARBA" id="ARBA00004167"/>
    </source>
</evidence>
<dbReference type="NCBIfam" id="TIGR02532">
    <property type="entry name" value="IV_pilin_GFxxxE"/>
    <property type="match status" value="1"/>
</dbReference>
<proteinExistence type="predicted"/>
<protein>
    <submittedName>
        <fullName evidence="7">Major pilin subunit</fullName>
    </submittedName>
</protein>
<dbReference type="GeneID" id="78454124"/>
<reference evidence="7 8" key="1">
    <citation type="submission" date="2018-06" db="EMBL/GenBank/DDBJ databases">
        <authorList>
            <consortium name="Pathogen Informatics"/>
            <person name="Doyle S."/>
        </authorList>
    </citation>
    <scope>NUCLEOTIDE SEQUENCE [LARGE SCALE GENOMIC DNA]</scope>
    <source>
        <strain evidence="7 8">NCTC12112</strain>
    </source>
</reference>
<dbReference type="PROSITE" id="PS00409">
    <property type="entry name" value="PROKAR_NTER_METHYL"/>
    <property type="match status" value="1"/>
</dbReference>
<dbReference type="GO" id="GO:0015628">
    <property type="term" value="P:protein secretion by the type II secretion system"/>
    <property type="evidence" value="ECO:0007669"/>
    <property type="project" value="InterPro"/>
</dbReference>
<evidence type="ECO:0000313" key="8">
    <source>
        <dbReference type="Proteomes" id="UP000249008"/>
    </source>
</evidence>
<dbReference type="Proteomes" id="UP000249008">
    <property type="component" value="Chromosome 1"/>
</dbReference>
<dbReference type="Gene3D" id="3.30.700.10">
    <property type="entry name" value="Glycoprotein, Type 4 Pilin"/>
    <property type="match status" value="1"/>
</dbReference>
<evidence type="ECO:0000256" key="4">
    <source>
        <dbReference type="ARBA" id="ARBA00022989"/>
    </source>
</evidence>
<dbReference type="KEGG" id="ful:C4N20_04845"/>
<evidence type="ECO:0000256" key="6">
    <source>
        <dbReference type="SAM" id="Phobius"/>
    </source>
</evidence>
<dbReference type="PRINTS" id="PR00813">
    <property type="entry name" value="BCTERIALGSPG"/>
</dbReference>
<name>A0AAX1TN96_9FUSO</name>
<evidence type="ECO:0000256" key="5">
    <source>
        <dbReference type="ARBA" id="ARBA00023136"/>
    </source>
</evidence>
<keyword evidence="4 6" id="KW-1133">Transmembrane helix</keyword>
<dbReference type="SUPFAM" id="SSF54523">
    <property type="entry name" value="Pili subunits"/>
    <property type="match status" value="1"/>
</dbReference>
<dbReference type="GO" id="GO:0016020">
    <property type="term" value="C:membrane"/>
    <property type="evidence" value="ECO:0007669"/>
    <property type="project" value="UniProtKB-SubCell"/>
</dbReference>
<dbReference type="PANTHER" id="PTHR30093">
    <property type="entry name" value="GENERAL SECRETION PATHWAY PROTEIN G"/>
    <property type="match status" value="1"/>
</dbReference>
<dbReference type="EMBL" id="LS483487">
    <property type="protein sequence ID" value="SQJ13529.1"/>
    <property type="molecule type" value="Genomic_DNA"/>
</dbReference>